<dbReference type="GO" id="GO:0006355">
    <property type="term" value="P:regulation of DNA-templated transcription"/>
    <property type="evidence" value="ECO:0007669"/>
    <property type="project" value="InterPro"/>
</dbReference>
<dbReference type="GO" id="GO:0003677">
    <property type="term" value="F:DNA binding"/>
    <property type="evidence" value="ECO:0007669"/>
    <property type="project" value="UniProtKB-KW"/>
</dbReference>
<dbReference type="PROSITE" id="PS00622">
    <property type="entry name" value="HTH_LUXR_1"/>
    <property type="match status" value="1"/>
</dbReference>
<proteinExistence type="predicted"/>
<dbReference type="Gene3D" id="1.10.10.10">
    <property type="entry name" value="Winged helix-like DNA-binding domain superfamily/Winged helix DNA-binding domain"/>
    <property type="match status" value="1"/>
</dbReference>
<reference evidence="3 4" key="1">
    <citation type="submission" date="2018-06" db="EMBL/GenBank/DDBJ databases">
        <title>ACT-28, a chromosomally-encoded AmpC with carbapenemase activity from Enterobacter kobei.</title>
        <authorList>
            <person name="Jousset A.B."/>
            <person name="Oueslati S."/>
            <person name="Bernabeu S."/>
            <person name="Takissian J."/>
            <person name="Creton E."/>
            <person name="Vogel A."/>
            <person name="Cotellon G."/>
            <person name="Bonnin R.A."/>
            <person name="Dortet L."/>
            <person name="Naas T."/>
        </authorList>
    </citation>
    <scope>NUCLEOTIDE SEQUENCE [LARGE SCALE GENOMIC DNA]</scope>
    <source>
        <strain evidence="3 4">99B3</strain>
    </source>
</reference>
<dbReference type="RefSeq" id="WP_112781181.1">
    <property type="nucleotide sequence ID" value="NZ_CABMNQ010000028.1"/>
</dbReference>
<comment type="caution">
    <text evidence="3">The sequence shown here is derived from an EMBL/GenBank/DDBJ whole genome shotgun (WGS) entry which is preliminary data.</text>
</comment>
<dbReference type="AlphaFoldDB" id="A0A330GCH3"/>
<dbReference type="InterPro" id="IPR036388">
    <property type="entry name" value="WH-like_DNA-bd_sf"/>
</dbReference>
<dbReference type="Pfam" id="PF00196">
    <property type="entry name" value="GerE"/>
    <property type="match status" value="1"/>
</dbReference>
<keyword evidence="1" id="KW-0238">DNA-binding</keyword>
<evidence type="ECO:0000313" key="4">
    <source>
        <dbReference type="Proteomes" id="UP000251576"/>
    </source>
</evidence>
<dbReference type="Proteomes" id="UP000251576">
    <property type="component" value="Unassembled WGS sequence"/>
</dbReference>
<protein>
    <submittedName>
        <fullName evidence="3">Helix-turn-helix domain-containing protein</fullName>
    </submittedName>
</protein>
<evidence type="ECO:0000259" key="2">
    <source>
        <dbReference type="PROSITE" id="PS00622"/>
    </source>
</evidence>
<dbReference type="EMBL" id="QMDH01000028">
    <property type="protein sequence ID" value="RAZ65645.1"/>
    <property type="molecule type" value="Genomic_DNA"/>
</dbReference>
<dbReference type="InterPro" id="IPR016032">
    <property type="entry name" value="Sig_transdc_resp-reg_C-effctor"/>
</dbReference>
<organism evidence="3 4">
    <name type="scientific">Enterobacter cloacae</name>
    <dbReference type="NCBI Taxonomy" id="550"/>
    <lineage>
        <taxon>Bacteria</taxon>
        <taxon>Pseudomonadati</taxon>
        <taxon>Pseudomonadota</taxon>
        <taxon>Gammaproteobacteria</taxon>
        <taxon>Enterobacterales</taxon>
        <taxon>Enterobacteriaceae</taxon>
        <taxon>Enterobacter</taxon>
        <taxon>Enterobacter cloacae complex</taxon>
    </lineage>
</organism>
<dbReference type="SMART" id="SM00421">
    <property type="entry name" value="HTH_LUXR"/>
    <property type="match status" value="1"/>
</dbReference>
<dbReference type="InterPro" id="IPR000792">
    <property type="entry name" value="Tscrpt_reg_LuxR_C"/>
</dbReference>
<feature type="domain" description="HTH luxR-type" evidence="2">
    <location>
        <begin position="163"/>
        <end position="190"/>
    </location>
</feature>
<evidence type="ECO:0000313" key="3">
    <source>
        <dbReference type="EMBL" id="RAZ65645.1"/>
    </source>
</evidence>
<name>A0A330GCH3_ENTCL</name>
<evidence type="ECO:0000256" key="1">
    <source>
        <dbReference type="ARBA" id="ARBA00023125"/>
    </source>
</evidence>
<dbReference type="SUPFAM" id="SSF46894">
    <property type="entry name" value="C-terminal effector domain of the bipartite response regulators"/>
    <property type="match status" value="1"/>
</dbReference>
<accession>A0A330GCH3</accession>
<sequence>MSANVSGIHCMRCGLNCPIEYESKSNDLQCGERKFAIWPDGNHYFKRAINDLVFKELTCFIPRGIIIVDFSLDHILLFLDKEWIEKLRMTGLKIILVVEKSMLPMANFWMSRSELFGAVVVNNGVHGFVEKIKRLMLGRIPKCRRTPSFTDHEMTTLRLLARGHSNQDIALVMQCGARNVYRFQYSLRKKFGGMDRLRELRFRHAITAPG</sequence>
<gene>
    <name evidence="3" type="ORF">DP202_15245</name>
</gene>